<dbReference type="Proteomes" id="UP000231655">
    <property type="component" value="Unassembled WGS sequence"/>
</dbReference>
<dbReference type="EMBL" id="PGTD01000017">
    <property type="protein sequence ID" value="PJE27853.1"/>
    <property type="molecule type" value="Genomic_DNA"/>
</dbReference>
<evidence type="ECO:0000313" key="4">
    <source>
        <dbReference type="Proteomes" id="UP000231655"/>
    </source>
</evidence>
<dbReference type="Proteomes" id="UP000231702">
    <property type="component" value="Unassembled WGS sequence"/>
</dbReference>
<evidence type="ECO:0000313" key="2">
    <source>
        <dbReference type="EMBL" id="PJE27853.1"/>
    </source>
</evidence>
<evidence type="ECO:0000313" key="3">
    <source>
        <dbReference type="EMBL" id="SNY36476.1"/>
    </source>
</evidence>
<feature type="region of interest" description="Disordered" evidence="1">
    <location>
        <begin position="1"/>
        <end position="23"/>
    </location>
</feature>
<dbReference type="RefSeq" id="WP_097143988.1">
    <property type="nucleotide sequence ID" value="NZ_OBEA01000001.1"/>
</dbReference>
<dbReference type="EMBL" id="OBEA01000001">
    <property type="protein sequence ID" value="SNY36476.1"/>
    <property type="molecule type" value="Genomic_DNA"/>
</dbReference>
<gene>
    <name evidence="2" type="ORF">CVM39_14900</name>
    <name evidence="3" type="ORF">SAMN06297129_0175</name>
</gene>
<keyword evidence="5" id="KW-1185">Reference proteome</keyword>
<protein>
    <submittedName>
        <fullName evidence="3">Uncharacterized protein</fullName>
    </submittedName>
</protein>
<evidence type="ECO:0000313" key="5">
    <source>
        <dbReference type="Proteomes" id="UP000231702"/>
    </source>
</evidence>
<dbReference type="AlphaFoldDB" id="A0A285HNY0"/>
<sequence length="65" mass="6796">MKDLFSKLFGGRAPAARRDDPFADPRIAAMNPAQLADLPLTHPMSSVASSVPAMGRRASQVACGA</sequence>
<reference evidence="3 4" key="1">
    <citation type="submission" date="2017-09" db="EMBL/GenBank/DDBJ databases">
        <authorList>
            <person name="Ehlers B."/>
            <person name="Leendertz F.H."/>
        </authorList>
    </citation>
    <scope>NUCLEOTIDE SEQUENCE [LARGE SCALE GENOMIC DNA]</scope>
    <source>
        <strain evidence="3 4">CGMCC 1.12662</strain>
    </source>
</reference>
<accession>A0A285HNY0</accession>
<proteinExistence type="predicted"/>
<organism evidence="3 4">
    <name type="scientific">Pseudooceanicola antarcticus</name>
    <dbReference type="NCBI Taxonomy" id="1247613"/>
    <lineage>
        <taxon>Bacteria</taxon>
        <taxon>Pseudomonadati</taxon>
        <taxon>Pseudomonadota</taxon>
        <taxon>Alphaproteobacteria</taxon>
        <taxon>Rhodobacterales</taxon>
        <taxon>Paracoccaceae</taxon>
        <taxon>Pseudooceanicola</taxon>
    </lineage>
</organism>
<evidence type="ECO:0000256" key="1">
    <source>
        <dbReference type="SAM" id="MobiDB-lite"/>
    </source>
</evidence>
<name>A0A285HNY0_9RHOB</name>
<reference evidence="2 5" key="2">
    <citation type="journal article" date="2018" name="Int. J. Syst. Evol. Microbiol.">
        <title>Pseudooceanicola lipolyticus sp. nov., a marine alphaproteobacterium, reclassification of Oceanicola flagellatus as Pseudooceanicola flagellatus comb. nov. and emended description of the genus Pseudooceanicola.</title>
        <authorList>
            <person name="Huang M.-M."/>
            <person name="Guo L.-L."/>
            <person name="Wu Y.-H."/>
            <person name="Lai Q.-L."/>
            <person name="Shao Z.-Z."/>
            <person name="Wang C.-S."/>
            <person name="Wu M."/>
            <person name="Xu X.-W."/>
        </authorList>
    </citation>
    <scope>NUCLEOTIDE SEQUENCE [LARGE SCALE GENOMIC DNA]</scope>
    <source>
        <strain evidence="2 5">Ar-45</strain>
    </source>
</reference>